<comment type="caution">
    <text evidence="2">The sequence shown here is derived from an EMBL/GenBank/DDBJ whole genome shotgun (WGS) entry which is preliminary data.</text>
</comment>
<dbReference type="RefSeq" id="WP_044368855.1">
    <property type="nucleotide sequence ID" value="NZ_JRKI01000063.1"/>
</dbReference>
<evidence type="ECO:0000313" key="2">
    <source>
        <dbReference type="EMBL" id="KIZ13505.1"/>
    </source>
</evidence>
<evidence type="ECO:0000313" key="3">
    <source>
        <dbReference type="Proteomes" id="UP000032458"/>
    </source>
</evidence>
<dbReference type="AlphaFoldDB" id="A0A0D7CC73"/>
<reference evidence="2 3" key="1">
    <citation type="submission" date="2014-09" db="EMBL/GenBank/DDBJ databases">
        <title>Draft genome sequence of Streptomyces natalensis ATCC 27448, producer of the antifungal pimaricin.</title>
        <authorList>
            <person name="Mendes M.V."/>
            <person name="Beites T."/>
            <person name="Pires S."/>
            <person name="Santos C.L."/>
            <person name="Moradas-Ferreira P."/>
        </authorList>
    </citation>
    <scope>NUCLEOTIDE SEQUENCE [LARGE SCALE GENOMIC DNA]</scope>
    <source>
        <strain evidence="2 3">ATCC 27448</strain>
    </source>
</reference>
<dbReference type="EMBL" id="JRKI01000063">
    <property type="protein sequence ID" value="KIZ13505.1"/>
    <property type="molecule type" value="Genomic_DNA"/>
</dbReference>
<feature type="compositionally biased region" description="Basic and acidic residues" evidence="1">
    <location>
        <begin position="51"/>
        <end position="61"/>
    </location>
</feature>
<evidence type="ECO:0000256" key="1">
    <source>
        <dbReference type="SAM" id="MobiDB-lite"/>
    </source>
</evidence>
<dbReference type="Proteomes" id="UP000032458">
    <property type="component" value="Unassembled WGS sequence"/>
</dbReference>
<feature type="compositionally biased region" description="Basic and acidic residues" evidence="1">
    <location>
        <begin position="10"/>
        <end position="22"/>
    </location>
</feature>
<name>A0A0D7CC73_9ACTN</name>
<gene>
    <name evidence="2" type="ORF">SNA_39385</name>
</gene>
<dbReference type="PATRIC" id="fig|1240678.4.peg.8383"/>
<accession>A0A0D7CC73</accession>
<organism evidence="2 3">
    <name type="scientific">Streptomyces natalensis ATCC 27448</name>
    <dbReference type="NCBI Taxonomy" id="1240678"/>
    <lineage>
        <taxon>Bacteria</taxon>
        <taxon>Bacillati</taxon>
        <taxon>Actinomycetota</taxon>
        <taxon>Actinomycetes</taxon>
        <taxon>Kitasatosporales</taxon>
        <taxon>Streptomycetaceae</taxon>
        <taxon>Streptomyces</taxon>
    </lineage>
</organism>
<proteinExistence type="predicted"/>
<sequence>MSNEQVPPAGDRDIIKPLDKHMPIGAPRVPKKKPVKPVTGDGGPAPTVAAADKHMPIGEPQ</sequence>
<keyword evidence="3" id="KW-1185">Reference proteome</keyword>
<feature type="region of interest" description="Disordered" evidence="1">
    <location>
        <begin position="1"/>
        <end position="61"/>
    </location>
</feature>
<protein>
    <submittedName>
        <fullName evidence="2">Uncharacterized protein</fullName>
    </submittedName>
</protein>